<dbReference type="AlphaFoldDB" id="A0AAD6MGE1"/>
<evidence type="ECO:0000313" key="1">
    <source>
        <dbReference type="EMBL" id="KAJ6984910.1"/>
    </source>
</evidence>
<protein>
    <submittedName>
        <fullName evidence="1">Uncharacterized protein</fullName>
    </submittedName>
</protein>
<organism evidence="1 2">
    <name type="scientific">Populus alba x Populus x berolinensis</name>
    <dbReference type="NCBI Taxonomy" id="444605"/>
    <lineage>
        <taxon>Eukaryota</taxon>
        <taxon>Viridiplantae</taxon>
        <taxon>Streptophyta</taxon>
        <taxon>Embryophyta</taxon>
        <taxon>Tracheophyta</taxon>
        <taxon>Spermatophyta</taxon>
        <taxon>Magnoliopsida</taxon>
        <taxon>eudicotyledons</taxon>
        <taxon>Gunneridae</taxon>
        <taxon>Pentapetalae</taxon>
        <taxon>rosids</taxon>
        <taxon>fabids</taxon>
        <taxon>Malpighiales</taxon>
        <taxon>Salicaceae</taxon>
        <taxon>Saliceae</taxon>
        <taxon>Populus</taxon>
    </lineage>
</organism>
<accession>A0AAD6MGE1</accession>
<evidence type="ECO:0000313" key="2">
    <source>
        <dbReference type="Proteomes" id="UP001164929"/>
    </source>
</evidence>
<name>A0AAD6MGE1_9ROSI</name>
<gene>
    <name evidence="1" type="ORF">NC653_023026</name>
</gene>
<reference evidence="1" key="1">
    <citation type="journal article" date="2023" name="Mol. Ecol. Resour.">
        <title>Chromosome-level genome assembly of a triploid poplar Populus alba 'Berolinensis'.</title>
        <authorList>
            <person name="Chen S."/>
            <person name="Yu Y."/>
            <person name="Wang X."/>
            <person name="Wang S."/>
            <person name="Zhang T."/>
            <person name="Zhou Y."/>
            <person name="He R."/>
            <person name="Meng N."/>
            <person name="Wang Y."/>
            <person name="Liu W."/>
            <person name="Liu Z."/>
            <person name="Liu J."/>
            <person name="Guo Q."/>
            <person name="Huang H."/>
            <person name="Sederoff R.R."/>
            <person name="Wang G."/>
            <person name="Qu G."/>
            <person name="Chen S."/>
        </authorList>
    </citation>
    <scope>NUCLEOTIDE SEQUENCE</scope>
    <source>
        <strain evidence="1">SC-2020</strain>
    </source>
</reference>
<dbReference type="EMBL" id="JAQIZT010000009">
    <property type="protein sequence ID" value="KAJ6984910.1"/>
    <property type="molecule type" value="Genomic_DNA"/>
</dbReference>
<dbReference type="Proteomes" id="UP001164929">
    <property type="component" value="Chromosome 9"/>
</dbReference>
<comment type="caution">
    <text evidence="1">The sequence shown here is derived from an EMBL/GenBank/DDBJ whole genome shotgun (WGS) entry which is preliminary data.</text>
</comment>
<sequence>MKETCFNLGDLHLALNDAACLVTTCSDCFFIYFFNSYIKRGCNWIVHDVAYKTLVDSFSCNNADVLSD</sequence>
<keyword evidence="2" id="KW-1185">Reference proteome</keyword>
<proteinExistence type="predicted"/>